<dbReference type="Pfam" id="PF00109">
    <property type="entry name" value="ketoacyl-synt"/>
    <property type="match status" value="1"/>
</dbReference>
<dbReference type="InterPro" id="IPR036736">
    <property type="entry name" value="ACP-like_sf"/>
</dbReference>
<dbReference type="InterPro" id="IPR057326">
    <property type="entry name" value="KR_dom"/>
</dbReference>
<name>A0ABR8DIR5_9NOSO</name>
<dbReference type="InterPro" id="IPR014030">
    <property type="entry name" value="Ketoacyl_synth_N"/>
</dbReference>
<organism evidence="7 8">
    <name type="scientific">Nostoc flagelliforme FACHB-838</name>
    <dbReference type="NCBI Taxonomy" id="2692904"/>
    <lineage>
        <taxon>Bacteria</taxon>
        <taxon>Bacillati</taxon>
        <taxon>Cyanobacteriota</taxon>
        <taxon>Cyanophyceae</taxon>
        <taxon>Nostocales</taxon>
        <taxon>Nostocaceae</taxon>
        <taxon>Nostoc</taxon>
    </lineage>
</organism>
<dbReference type="Gene3D" id="3.40.50.720">
    <property type="entry name" value="NAD(P)-binding Rossmann-like Domain"/>
    <property type="match status" value="1"/>
</dbReference>
<dbReference type="EMBL" id="JACJSI010000009">
    <property type="protein sequence ID" value="MBD2529374.1"/>
    <property type="molecule type" value="Genomic_DNA"/>
</dbReference>
<keyword evidence="2" id="KW-0597">Phosphoprotein</keyword>
<dbReference type="SMART" id="SM00825">
    <property type="entry name" value="PKS_KS"/>
    <property type="match status" value="1"/>
</dbReference>
<dbReference type="PROSITE" id="PS52004">
    <property type="entry name" value="KS3_2"/>
    <property type="match status" value="1"/>
</dbReference>
<feature type="compositionally biased region" description="Polar residues" evidence="4">
    <location>
        <begin position="1567"/>
        <end position="1577"/>
    </location>
</feature>
<dbReference type="Proteomes" id="UP000623440">
    <property type="component" value="Unassembled WGS sequence"/>
</dbReference>
<dbReference type="SMART" id="SM01294">
    <property type="entry name" value="PKS_PP_betabranch"/>
    <property type="match status" value="1"/>
</dbReference>
<dbReference type="Gene3D" id="3.30.70.3290">
    <property type="match status" value="1"/>
</dbReference>
<dbReference type="InterPro" id="IPR020806">
    <property type="entry name" value="PKS_PP-bd"/>
</dbReference>
<dbReference type="InterPro" id="IPR001227">
    <property type="entry name" value="Ac_transferase_dom_sf"/>
</dbReference>
<dbReference type="Pfam" id="PF22621">
    <property type="entry name" value="CurL-like_PKS_C"/>
    <property type="match status" value="1"/>
</dbReference>
<feature type="region of interest" description="Disordered" evidence="4">
    <location>
        <begin position="1567"/>
        <end position="1586"/>
    </location>
</feature>
<evidence type="ECO:0000256" key="4">
    <source>
        <dbReference type="SAM" id="MobiDB-lite"/>
    </source>
</evidence>
<dbReference type="SUPFAM" id="SSF52151">
    <property type="entry name" value="FabD/lysophospholipase-like"/>
    <property type="match status" value="1"/>
</dbReference>
<dbReference type="PANTHER" id="PTHR43775:SF37">
    <property type="entry name" value="SI:DKEY-61P9.11"/>
    <property type="match status" value="1"/>
</dbReference>
<dbReference type="InterPro" id="IPR009081">
    <property type="entry name" value="PP-bd_ACP"/>
</dbReference>
<dbReference type="Pfam" id="PF00550">
    <property type="entry name" value="PP-binding"/>
    <property type="match status" value="1"/>
</dbReference>
<proteinExistence type="predicted"/>
<dbReference type="PROSITE" id="PS00606">
    <property type="entry name" value="KS3_1"/>
    <property type="match status" value="1"/>
</dbReference>
<dbReference type="SUPFAM" id="SSF53901">
    <property type="entry name" value="Thiolase-like"/>
    <property type="match status" value="1"/>
</dbReference>
<dbReference type="InterPro" id="IPR016039">
    <property type="entry name" value="Thiolase-like"/>
</dbReference>
<dbReference type="InterPro" id="IPR014031">
    <property type="entry name" value="Ketoacyl_synth_C"/>
</dbReference>
<evidence type="ECO:0000256" key="3">
    <source>
        <dbReference type="ARBA" id="ARBA00022679"/>
    </source>
</evidence>
<dbReference type="RefSeq" id="WP_190939974.1">
    <property type="nucleotide sequence ID" value="NZ_JACJSI010000009.1"/>
</dbReference>
<dbReference type="InterPro" id="IPR014043">
    <property type="entry name" value="Acyl_transferase_dom"/>
</dbReference>
<dbReference type="SUPFAM" id="SSF47336">
    <property type="entry name" value="ACP-like"/>
    <property type="match status" value="1"/>
</dbReference>
<evidence type="ECO:0000313" key="8">
    <source>
        <dbReference type="Proteomes" id="UP000623440"/>
    </source>
</evidence>
<dbReference type="Pfam" id="PF21394">
    <property type="entry name" value="Beta-ketacyl_N"/>
    <property type="match status" value="1"/>
</dbReference>
<dbReference type="SMART" id="SM00823">
    <property type="entry name" value="PKS_PP"/>
    <property type="match status" value="1"/>
</dbReference>
<dbReference type="SUPFAM" id="SSF55048">
    <property type="entry name" value="Probable ACP-binding domain of malonyl-CoA ACP transacylase"/>
    <property type="match status" value="1"/>
</dbReference>
<dbReference type="Pfam" id="PF08659">
    <property type="entry name" value="KR"/>
    <property type="match status" value="1"/>
</dbReference>
<dbReference type="SMART" id="SM00822">
    <property type="entry name" value="PKS_KR"/>
    <property type="match status" value="1"/>
</dbReference>
<feature type="domain" description="Carrier" evidence="5">
    <location>
        <begin position="1457"/>
        <end position="1534"/>
    </location>
</feature>
<dbReference type="SMART" id="SM00827">
    <property type="entry name" value="PKS_AT"/>
    <property type="match status" value="1"/>
</dbReference>
<dbReference type="NCBIfam" id="NF045894">
    <property type="entry name" value="PKS_plus_SDR"/>
    <property type="match status" value="1"/>
</dbReference>
<keyword evidence="1" id="KW-0596">Phosphopantetheine</keyword>
<dbReference type="Gene3D" id="3.40.47.10">
    <property type="match status" value="1"/>
</dbReference>
<dbReference type="InterPro" id="IPR020841">
    <property type="entry name" value="PKS_Beta-ketoAc_synthase_dom"/>
</dbReference>
<evidence type="ECO:0000259" key="5">
    <source>
        <dbReference type="PROSITE" id="PS50075"/>
    </source>
</evidence>
<comment type="caution">
    <text evidence="7">The sequence shown here is derived from an EMBL/GenBank/DDBJ whole genome shotgun (WGS) entry which is preliminary data.</text>
</comment>
<evidence type="ECO:0000313" key="7">
    <source>
        <dbReference type="EMBL" id="MBD2529374.1"/>
    </source>
</evidence>
<dbReference type="Gene3D" id="1.10.1200.10">
    <property type="entry name" value="ACP-like"/>
    <property type="match status" value="1"/>
</dbReference>
<sequence>MEAIAIVGIGCRFPKAKNPESFWHLLRDGVDAIAQVPSERWDINAFYESKPATPGKMNSRSGGFLDQVDLFDPNFFGISAREAEHLDPQQRLVLEVAWEALENTGLVPKTLAGSQTGVFIGLTNADYHKLIYKNSSQIGAYSATGTTPCIAANRLSYLLNLRGPSIAIDTACSSSLVAIHLACQSLRNGESNLCLAGGVNLMLAPEPAISCSQAQMMAPDGRCKTFDASADGYSRGEGCGVVVLKRLEDALRDGDNILALIRGSAVNQDGTSNGLTAPNGPSQQAVIRQALEQAGVAPAQISYVEAHGTGTSLGDPIEVKSLKAVLMEGRSPEQPCWIGSVKTNIGHLEGAAGMAGLIKVVLQMQQREIAPHLHLKQLNPYISLEGTPFAIPVERQPWSSSGSRLAGVSAFSFGGTNCHIILEEAPLPTPVTSEVERPQHILTLWAKTAPALAELAQEYQDFFASHPEVSLADICFSGNTGRSHFEHRLAVVGESAVEICQQLSAFEAGEDTSGLRSGQLKKKKLPKLAFLFTGQGSQYLGMGRQLYDTQPIFREAIDKCAQILHPYLKQPLVEILYPEAGKSSLLDETAYTQPALFALEYALFQLWESWGIKPDAVMGHSVGEYAAACIAGIFSLEDGLKLIAERARLMQALPQDGEMVAVIASEALVTSIIEPYAQVAIAAINGPKNIVISGDRHVIETVTNILRTQGITTKKLQVSHAFHSPLMEPMLGEFEQVAKNVTYSSPKISLISNLTGQPITDEMATPEYWCNHVRQAVRFADSMEALYQRGYKIFVEIGPKPILMGMGRYCLPDGEGTWLPSLRTGRDDWQQILDSLAALYISGAIVDWNGFDRDYARRRVVLPNYPFQRQRYWFEAVKNGHSKTESLSQDCIQTQIFNLLHQGETQELAKYLQTATEFSQEEIKVLPKLLEILAKQHQQQLTAASYKDWLYEVSWQPKPRQLTQISDQEPGSWLILADKRGVGQALAHLLQEQGESCFLVYPGDSYEVKQPGTWSVNPSNPADFERLFQEVVGTNNLPLKGVVHLWSLEAGLTSELTVPLIEKIQVLGCASTLHLVQALASRLALPRLWLVTRGAVPAVSSLQAPAQASLWGLGKVIALEHPKLWGGLLDLAPDAPTDEAVNLLAEIWDSQGEDQIAFREGRRYVARLIRSEVPEARSISLQLDSTYLITAGLGALGLKVAQWMVEQGARHLMLTGRKQASAEVLQAIAQMENLGAKVAITQADVAHWSDMVRVFEEIKTSMPPLGGIIHAAGMLQDGILRQQEWKSFEQVMAAKVKGTWILHTLSQQLQLDFFVTFSSAAALLGSPGQGNYAAANAFMDALTDYRRASGLPGLSINWGLWKDAGMATSLGNRDQARLAAQGMESIPLEQGLQILGNLLKQDRSQVGVLPVNWPKFCEQFPEGVVSPFLESFIAIDKKPSLQRTQFLQQLEASPVNERQTLLIAHIQTELVKLLGIDASELEPQQGFLDLGMDSLMAVELKNRLENTLSCSLPSTLVFDYPTIEALVDYLLKDAIPSLREASLSETLTRTPTVSFSTRRSGNANASLISDESAVESQETNHEEQVVTDSYLDDLSDSEAEELLLGKLNSMRY</sequence>
<dbReference type="InterPro" id="IPR016035">
    <property type="entry name" value="Acyl_Trfase/lysoPLipase"/>
</dbReference>
<dbReference type="Pfam" id="PF02801">
    <property type="entry name" value="Ketoacyl-synt_C"/>
    <property type="match status" value="1"/>
</dbReference>
<evidence type="ECO:0000256" key="1">
    <source>
        <dbReference type="ARBA" id="ARBA00022450"/>
    </source>
</evidence>
<dbReference type="CDD" id="cd08955">
    <property type="entry name" value="KR_2_FAS_SDR_x"/>
    <property type="match status" value="1"/>
</dbReference>
<dbReference type="PANTHER" id="PTHR43775">
    <property type="entry name" value="FATTY ACID SYNTHASE"/>
    <property type="match status" value="1"/>
</dbReference>
<dbReference type="SUPFAM" id="SSF51735">
    <property type="entry name" value="NAD(P)-binding Rossmann-fold domains"/>
    <property type="match status" value="2"/>
</dbReference>
<dbReference type="InterPro" id="IPR049490">
    <property type="entry name" value="C883_1060-like_KR_N"/>
</dbReference>
<accession>A0ABR8DIR5</accession>
<evidence type="ECO:0000259" key="6">
    <source>
        <dbReference type="PROSITE" id="PS52004"/>
    </source>
</evidence>
<gene>
    <name evidence="7" type="ORF">H6G97_07240</name>
</gene>
<dbReference type="InterPro" id="IPR050091">
    <property type="entry name" value="PKS_NRPS_Biosynth_Enz"/>
</dbReference>
<dbReference type="InterPro" id="IPR018201">
    <property type="entry name" value="Ketoacyl_synth_AS"/>
</dbReference>
<dbReference type="InterPro" id="IPR016036">
    <property type="entry name" value="Malonyl_transacylase_ACP-bd"/>
</dbReference>
<dbReference type="Gene3D" id="3.40.366.10">
    <property type="entry name" value="Malonyl-Coenzyme A Acyl Carrier Protein, domain 2"/>
    <property type="match status" value="1"/>
</dbReference>
<dbReference type="CDD" id="cd00833">
    <property type="entry name" value="PKS"/>
    <property type="match status" value="1"/>
</dbReference>
<feature type="domain" description="Ketosynthase family 3 (KS3)" evidence="6">
    <location>
        <begin position="1"/>
        <end position="424"/>
    </location>
</feature>
<protein>
    <submittedName>
        <fullName evidence="7">Type I polyketide synthase</fullName>
    </submittedName>
</protein>
<dbReference type="InterPro" id="IPR013968">
    <property type="entry name" value="PKS_KR"/>
</dbReference>
<dbReference type="InterPro" id="IPR036291">
    <property type="entry name" value="NAD(P)-bd_dom_sf"/>
</dbReference>
<dbReference type="Pfam" id="PF00698">
    <property type="entry name" value="Acyl_transf_1"/>
    <property type="match status" value="1"/>
</dbReference>
<keyword evidence="3" id="KW-0808">Transferase</keyword>
<keyword evidence="8" id="KW-1185">Reference proteome</keyword>
<evidence type="ECO:0000256" key="2">
    <source>
        <dbReference type="ARBA" id="ARBA00022553"/>
    </source>
</evidence>
<dbReference type="PROSITE" id="PS50075">
    <property type="entry name" value="CARRIER"/>
    <property type="match status" value="1"/>
</dbReference>
<reference evidence="7 8" key="1">
    <citation type="journal article" date="2020" name="ISME J.">
        <title>Comparative genomics reveals insights into cyanobacterial evolution and habitat adaptation.</title>
        <authorList>
            <person name="Chen M.Y."/>
            <person name="Teng W.K."/>
            <person name="Zhao L."/>
            <person name="Hu C.X."/>
            <person name="Zhou Y.K."/>
            <person name="Han B.P."/>
            <person name="Song L.R."/>
            <person name="Shu W.S."/>
        </authorList>
    </citation>
    <scope>NUCLEOTIDE SEQUENCE [LARGE SCALE GENOMIC DNA]</scope>
    <source>
        <strain evidence="7 8">FACHB-838</strain>
    </source>
</reference>